<proteinExistence type="predicted"/>
<dbReference type="Proteomes" id="UP000649826">
    <property type="component" value="Unassembled WGS sequence"/>
</dbReference>
<sequence>MKKMKVTPLLWSLYLDYDEAMKVYEDEKNKFEYTGTDYGMDLYARTSIDQVRYKDGTVLTLDRTMGGIAGGGEKQDKENGVMIIRNSFPQLVDVDNLQAVHFGNIDQWLEVRE</sequence>
<gene>
    <name evidence="1" type="ORF">H8Z82_13965</name>
</gene>
<dbReference type="EMBL" id="JACOQG010000028">
    <property type="protein sequence ID" value="MBC5780739.1"/>
    <property type="molecule type" value="Genomic_DNA"/>
</dbReference>
<evidence type="ECO:0008006" key="3">
    <source>
        <dbReference type="Google" id="ProtNLM"/>
    </source>
</evidence>
<evidence type="ECO:0000313" key="1">
    <source>
        <dbReference type="EMBL" id="MBC5780739.1"/>
    </source>
</evidence>
<accession>A0ABR7IL32</accession>
<keyword evidence="2" id="KW-1185">Reference proteome</keyword>
<reference evidence="1 2" key="1">
    <citation type="submission" date="2020-08" db="EMBL/GenBank/DDBJ databases">
        <title>Genome public.</title>
        <authorList>
            <person name="Liu C."/>
            <person name="Sun Q."/>
        </authorList>
    </citation>
    <scope>NUCLEOTIDE SEQUENCE [LARGE SCALE GENOMIC DNA]</scope>
    <source>
        <strain evidence="1 2">M29</strain>
    </source>
</reference>
<evidence type="ECO:0000313" key="2">
    <source>
        <dbReference type="Proteomes" id="UP000649826"/>
    </source>
</evidence>
<name>A0ABR7IL32_9FIRM</name>
<organism evidence="1 2">
    <name type="scientific">Blautia difficilis</name>
    <dbReference type="NCBI Taxonomy" id="2763027"/>
    <lineage>
        <taxon>Bacteria</taxon>
        <taxon>Bacillati</taxon>
        <taxon>Bacillota</taxon>
        <taxon>Clostridia</taxon>
        <taxon>Lachnospirales</taxon>
        <taxon>Lachnospiraceae</taxon>
        <taxon>Blautia</taxon>
    </lineage>
</organism>
<comment type="caution">
    <text evidence="1">The sequence shown here is derived from an EMBL/GenBank/DDBJ whole genome shotgun (WGS) entry which is preliminary data.</text>
</comment>
<protein>
    <recommendedName>
        <fullName evidence="3">YopX protein domain-containing protein</fullName>
    </recommendedName>
</protein>